<name>A0A8T2X0N6_POPDE</name>
<proteinExistence type="inferred from homology"/>
<dbReference type="Gene3D" id="3.40.50.1220">
    <property type="entry name" value="TPP-binding domain"/>
    <property type="match status" value="1"/>
</dbReference>
<evidence type="ECO:0000256" key="1">
    <source>
        <dbReference type="ARBA" id="ARBA00007812"/>
    </source>
</evidence>
<dbReference type="GO" id="GO:0009099">
    <property type="term" value="P:L-valine biosynthetic process"/>
    <property type="evidence" value="ECO:0007669"/>
    <property type="project" value="TreeGrafter"/>
</dbReference>
<organism evidence="2 3">
    <name type="scientific">Populus deltoides</name>
    <name type="common">Eastern poplar</name>
    <name type="synonym">Eastern cottonwood</name>
    <dbReference type="NCBI Taxonomy" id="3696"/>
    <lineage>
        <taxon>Eukaryota</taxon>
        <taxon>Viridiplantae</taxon>
        <taxon>Streptophyta</taxon>
        <taxon>Embryophyta</taxon>
        <taxon>Tracheophyta</taxon>
        <taxon>Spermatophyta</taxon>
        <taxon>Magnoliopsida</taxon>
        <taxon>eudicotyledons</taxon>
        <taxon>Gunneridae</taxon>
        <taxon>Pentapetalae</taxon>
        <taxon>rosids</taxon>
        <taxon>fabids</taxon>
        <taxon>Malpighiales</taxon>
        <taxon>Salicaceae</taxon>
        <taxon>Saliceae</taxon>
        <taxon>Populus</taxon>
    </lineage>
</organism>
<accession>A0A8T2X0N6</accession>
<dbReference type="Gene3D" id="3.40.50.970">
    <property type="match status" value="2"/>
</dbReference>
<dbReference type="GO" id="GO:0005948">
    <property type="term" value="C:acetolactate synthase complex"/>
    <property type="evidence" value="ECO:0007669"/>
    <property type="project" value="TreeGrafter"/>
</dbReference>
<comment type="caution">
    <text evidence="2">The sequence shown here is derived from an EMBL/GenBank/DDBJ whole genome shotgun (WGS) entry which is preliminary data.</text>
</comment>
<keyword evidence="3" id="KW-1185">Reference proteome</keyword>
<evidence type="ECO:0000313" key="3">
    <source>
        <dbReference type="Proteomes" id="UP000807159"/>
    </source>
</evidence>
<sequence length="156" mass="17199">MYKQGLIAIARLSVLADIKLALQGINMILESRETKSGTDFKAWREELNEQKVKYPLTFNTSGEEILLQYAIQGELGAMGAAIANSDVIWMVMKSSNECSGVGDFVENIPDDVRAAIQKMLDTPGPYLLDVMVPHQEPVFPMMPSGGVFDDILADME</sequence>
<dbReference type="InterPro" id="IPR029061">
    <property type="entry name" value="THDP-binding"/>
</dbReference>
<dbReference type="PANTHER" id="PTHR18968:SF13">
    <property type="entry name" value="ACETOLACTATE SYNTHASE CATALYTIC SUBUNIT, MITOCHONDRIAL"/>
    <property type="match status" value="1"/>
</dbReference>
<comment type="similarity">
    <text evidence="1">Belongs to the TPP enzyme family.</text>
</comment>
<reference evidence="2" key="1">
    <citation type="journal article" date="2021" name="J. Hered.">
        <title>Genome Assembly of Salicaceae Populus deltoides (Eastern Cottonwood) I-69 Based on Nanopore Sequencing and Hi-C Technologies.</title>
        <authorList>
            <person name="Bai S."/>
            <person name="Wu H."/>
            <person name="Zhang J."/>
            <person name="Pan Z."/>
            <person name="Zhao W."/>
            <person name="Li Z."/>
            <person name="Tong C."/>
        </authorList>
    </citation>
    <scope>NUCLEOTIDE SEQUENCE</scope>
    <source>
        <tissue evidence="2">Leaf</tissue>
    </source>
</reference>
<dbReference type="InterPro" id="IPR045229">
    <property type="entry name" value="TPP_enz"/>
</dbReference>
<dbReference type="PANTHER" id="PTHR18968">
    <property type="entry name" value="THIAMINE PYROPHOSPHATE ENZYMES"/>
    <property type="match status" value="1"/>
</dbReference>
<evidence type="ECO:0000313" key="2">
    <source>
        <dbReference type="EMBL" id="KAH8486708.1"/>
    </source>
</evidence>
<dbReference type="EMBL" id="JACEGQ020000015">
    <property type="protein sequence ID" value="KAH8486708.1"/>
    <property type="molecule type" value="Genomic_DNA"/>
</dbReference>
<dbReference type="AlphaFoldDB" id="A0A8T2X0N6"/>
<protein>
    <submittedName>
        <fullName evidence="2">Uncharacterized protein</fullName>
    </submittedName>
</protein>
<dbReference type="Proteomes" id="UP000807159">
    <property type="component" value="Chromosome 15"/>
</dbReference>
<gene>
    <name evidence="2" type="ORF">H0E87_025634</name>
</gene>
<dbReference type="SUPFAM" id="SSF52518">
    <property type="entry name" value="Thiamin diphosphate-binding fold (THDP-binding)"/>
    <property type="match status" value="1"/>
</dbReference>
<dbReference type="GO" id="GO:0003984">
    <property type="term" value="F:acetolactate synthase activity"/>
    <property type="evidence" value="ECO:0007669"/>
    <property type="project" value="TreeGrafter"/>
</dbReference>
<dbReference type="GO" id="GO:0009097">
    <property type="term" value="P:isoleucine biosynthetic process"/>
    <property type="evidence" value="ECO:0007669"/>
    <property type="project" value="TreeGrafter"/>
</dbReference>
<dbReference type="GO" id="GO:0050660">
    <property type="term" value="F:flavin adenine dinucleotide binding"/>
    <property type="evidence" value="ECO:0007669"/>
    <property type="project" value="TreeGrafter"/>
</dbReference>